<comment type="caution">
    <text evidence="1">The sequence shown here is derived from an EMBL/GenBank/DDBJ whole genome shotgun (WGS) entry which is preliminary data.</text>
</comment>
<proteinExistence type="predicted"/>
<name>C4WM52_9HYPH</name>
<dbReference type="Proteomes" id="UP000004386">
    <property type="component" value="Unassembled WGS sequence"/>
</dbReference>
<evidence type="ECO:0000313" key="1">
    <source>
        <dbReference type="EMBL" id="EEQ93752.1"/>
    </source>
</evidence>
<evidence type="ECO:0000313" key="2">
    <source>
        <dbReference type="Proteomes" id="UP000004386"/>
    </source>
</evidence>
<gene>
    <name evidence="1" type="ORF">OINT_2000926</name>
</gene>
<dbReference type="EMBL" id="ACQA01000002">
    <property type="protein sequence ID" value="EEQ93752.1"/>
    <property type="molecule type" value="Genomic_DNA"/>
</dbReference>
<sequence length="43" mass="4967">MVMRNFLNFQNFPFCESYIGFLAKSVKAIISINSIDYNDGTRT</sequence>
<reference evidence="1 2" key="1">
    <citation type="submission" date="2009-05" db="EMBL/GenBank/DDBJ databases">
        <authorList>
            <person name="Setubal J.C."/>
            <person name="Boyle S."/>
            <person name="Crasta O.R."/>
            <person name="Gillespie J.J."/>
            <person name="Kenyon R.W."/>
            <person name="Lu J."/>
            <person name="Mane S."/>
            <person name="Nagrani S."/>
            <person name="Shallom J.M."/>
            <person name="Shallom S."/>
            <person name="Shukla M."/>
            <person name="Snyder E.E."/>
            <person name="Sobral B.W."/>
            <person name="Wattam A.R."/>
            <person name="Will R."/>
            <person name="Williams K."/>
            <person name="Yoo H."/>
            <person name="Munk C."/>
            <person name="Tapia R."/>
            <person name="Green L."/>
            <person name="Rogers Y."/>
            <person name="Detter J.C."/>
            <person name="Bruce D."/>
            <person name="Brettin T.S."/>
            <person name="Tsolis R."/>
        </authorList>
    </citation>
    <scope>NUCLEOTIDE SEQUENCE [LARGE SCALE GENOMIC DNA]</scope>
    <source>
        <strain evidence="1 2">LMG 3301</strain>
    </source>
</reference>
<dbReference type="AlphaFoldDB" id="C4WM52"/>
<dbReference type="HOGENOM" id="CLU_3236813_0_0_5"/>
<organism evidence="1 2">
    <name type="scientific">Brucella intermedia LMG 3301</name>
    <dbReference type="NCBI Taxonomy" id="641118"/>
    <lineage>
        <taxon>Bacteria</taxon>
        <taxon>Pseudomonadati</taxon>
        <taxon>Pseudomonadota</taxon>
        <taxon>Alphaproteobacteria</taxon>
        <taxon>Hyphomicrobiales</taxon>
        <taxon>Brucellaceae</taxon>
        <taxon>Brucella/Ochrobactrum group</taxon>
        <taxon>Brucella</taxon>
    </lineage>
</organism>
<protein>
    <submittedName>
        <fullName evidence="1">Uncharacterized protein</fullName>
    </submittedName>
</protein>
<accession>C4WM52</accession>